<proteinExistence type="predicted"/>
<organism evidence="2 3">
    <name type="scientific">Vanrija pseudolonga</name>
    <dbReference type="NCBI Taxonomy" id="143232"/>
    <lineage>
        <taxon>Eukaryota</taxon>
        <taxon>Fungi</taxon>
        <taxon>Dikarya</taxon>
        <taxon>Basidiomycota</taxon>
        <taxon>Agaricomycotina</taxon>
        <taxon>Tremellomycetes</taxon>
        <taxon>Trichosporonales</taxon>
        <taxon>Trichosporonaceae</taxon>
        <taxon>Vanrija</taxon>
    </lineage>
</organism>
<keyword evidence="3" id="KW-1185">Reference proteome</keyword>
<protein>
    <submittedName>
        <fullName evidence="2">Uncharacterized protein</fullName>
    </submittedName>
</protein>
<dbReference type="SUPFAM" id="SSF55200">
    <property type="entry name" value="Translation initiation factor IF3, C-terminal domain"/>
    <property type="match status" value="1"/>
</dbReference>
<dbReference type="GO" id="GO:0006413">
    <property type="term" value="P:translational initiation"/>
    <property type="evidence" value="ECO:0007669"/>
    <property type="project" value="InterPro"/>
</dbReference>
<feature type="region of interest" description="Disordered" evidence="1">
    <location>
        <begin position="188"/>
        <end position="213"/>
    </location>
</feature>
<gene>
    <name evidence="2" type="ORF">LOC62_02G002105</name>
</gene>
<evidence type="ECO:0000256" key="1">
    <source>
        <dbReference type="SAM" id="MobiDB-lite"/>
    </source>
</evidence>
<accession>A0AAF0Y1P0</accession>
<sequence length="213" mass="24746">MLIPFAKVQLVDEDNKLGDPTSLKLILKTFDPKVDYLKLVQLEPPVVKIINIEEEKTREREYEARVRLSRRIAIEDKELQVPWHAAIGDLQHKAKTARSLIEKGDRVQLVFARRAGAGKTRWITDAEKEEIVALFADALSPVATRWKEDDRSRKVIWVSYWKPLESISAGVRQKIMDGIVEKRQETIDKKEERRIRQQDKERRAAERRAAKGV</sequence>
<reference evidence="2" key="1">
    <citation type="submission" date="2023-10" db="EMBL/GenBank/DDBJ databases">
        <authorList>
            <person name="Noh H."/>
        </authorList>
    </citation>
    <scope>NUCLEOTIDE SEQUENCE</scope>
    <source>
        <strain evidence="2">DUCC4014</strain>
    </source>
</reference>
<name>A0AAF0Y1P0_9TREE</name>
<evidence type="ECO:0000313" key="3">
    <source>
        <dbReference type="Proteomes" id="UP000827549"/>
    </source>
</evidence>
<dbReference type="Gene3D" id="3.30.110.10">
    <property type="entry name" value="Translation initiation factor 3 (IF-3), C-terminal domain"/>
    <property type="match status" value="1"/>
</dbReference>
<dbReference type="RefSeq" id="XP_062624590.1">
    <property type="nucleotide sequence ID" value="XM_062768606.1"/>
</dbReference>
<evidence type="ECO:0000313" key="2">
    <source>
        <dbReference type="EMBL" id="WOO78558.1"/>
    </source>
</evidence>
<dbReference type="AlphaFoldDB" id="A0AAF0Y1P0"/>
<dbReference type="EMBL" id="CP086715">
    <property type="protein sequence ID" value="WOO78558.1"/>
    <property type="molecule type" value="Genomic_DNA"/>
</dbReference>
<dbReference type="InterPro" id="IPR036788">
    <property type="entry name" value="T_IF-3_C_sf"/>
</dbReference>
<dbReference type="Proteomes" id="UP000827549">
    <property type="component" value="Chromosome 2"/>
</dbReference>
<dbReference type="GeneID" id="87805355"/>